<evidence type="ECO:0000313" key="16">
    <source>
        <dbReference type="EMBL" id="GFO59378.1"/>
    </source>
</evidence>
<dbReference type="Proteomes" id="UP000556026">
    <property type="component" value="Unassembled WGS sequence"/>
</dbReference>
<dbReference type="InterPro" id="IPR022628">
    <property type="entry name" value="S-AdoMet_synt_N"/>
</dbReference>
<protein>
    <recommendedName>
        <fullName evidence="10">S-adenosylmethionine synthase</fullName>
        <shortName evidence="10">AdoMet synthase</shortName>
        <ecNumber evidence="10">2.5.1.6</ecNumber>
    </recommendedName>
    <alternativeName>
        <fullName evidence="10">MAT</fullName>
    </alternativeName>
    <alternativeName>
        <fullName evidence="10">Methionine adenosyltransferase</fullName>
    </alternativeName>
</protein>
<proteinExistence type="inferred from homology"/>
<feature type="binding site" description="in other chain" evidence="10">
    <location>
        <begin position="249"/>
        <end position="250"/>
    </location>
    <ligand>
        <name>ATP</name>
        <dbReference type="ChEBI" id="CHEBI:30616"/>
        <note>ligand shared between two neighboring subunits</note>
    </ligand>
</feature>
<keyword evidence="9 10" id="KW-0630">Potassium</keyword>
<dbReference type="PANTHER" id="PTHR11964">
    <property type="entry name" value="S-ADENOSYLMETHIONINE SYNTHETASE"/>
    <property type="match status" value="1"/>
</dbReference>
<evidence type="ECO:0000259" key="14">
    <source>
        <dbReference type="Pfam" id="PF02772"/>
    </source>
</evidence>
<feature type="domain" description="S-adenosylmethionine synthetase C-terminal" evidence="15">
    <location>
        <begin position="237"/>
        <end position="376"/>
    </location>
</feature>
<comment type="pathway">
    <text evidence="1 10">Amino-acid biosynthesis; S-adenosyl-L-methionine biosynthesis; S-adenosyl-L-methionine from L-methionine: step 1/1.</text>
</comment>
<feature type="binding site" evidence="10">
    <location>
        <position position="243"/>
    </location>
    <ligand>
        <name>L-methionine</name>
        <dbReference type="ChEBI" id="CHEBI:57844"/>
        <note>ligand shared between two neighboring subunits</note>
    </ligand>
</feature>
<comment type="subcellular location">
    <subcellularLocation>
        <location evidence="10 11">Cytoplasm</location>
    </subcellularLocation>
</comment>
<feature type="domain" description="S-adenosylmethionine synthetase central" evidence="14">
    <location>
        <begin position="118"/>
        <end position="235"/>
    </location>
</feature>
<dbReference type="InterPro" id="IPR022629">
    <property type="entry name" value="S-AdoMet_synt_central"/>
</dbReference>
<dbReference type="Pfam" id="PF02772">
    <property type="entry name" value="S-AdoMet_synt_M"/>
    <property type="match status" value="1"/>
</dbReference>
<feature type="binding site" description="in other chain" evidence="10">
    <location>
        <position position="58"/>
    </location>
    <ligand>
        <name>L-methionine</name>
        <dbReference type="ChEBI" id="CHEBI:57844"/>
        <note>ligand shared between two neighboring subunits</note>
    </ligand>
</feature>
<comment type="cofactor">
    <cofactor evidence="10">
        <name>Mg(2+)</name>
        <dbReference type="ChEBI" id="CHEBI:18420"/>
    </cofactor>
    <text evidence="10">Binds 2 divalent ions per subunit.</text>
</comment>
<keyword evidence="6 10" id="KW-0547">Nucleotide-binding</keyword>
<dbReference type="SUPFAM" id="SSF55973">
    <property type="entry name" value="S-adenosylmethionine synthetase"/>
    <property type="match status" value="3"/>
</dbReference>
<keyword evidence="3 10" id="KW-0554">One-carbon metabolism</keyword>
<dbReference type="PROSITE" id="PS00377">
    <property type="entry name" value="ADOMET_SYNTHASE_2"/>
    <property type="match status" value="1"/>
</dbReference>
<evidence type="ECO:0000256" key="9">
    <source>
        <dbReference type="ARBA" id="ARBA00022958"/>
    </source>
</evidence>
<evidence type="ECO:0000259" key="13">
    <source>
        <dbReference type="Pfam" id="PF00438"/>
    </source>
</evidence>
<dbReference type="EC" id="2.5.1.6" evidence="10"/>
<keyword evidence="5 10" id="KW-0479">Metal-binding</keyword>
<evidence type="ECO:0000256" key="6">
    <source>
        <dbReference type="ARBA" id="ARBA00022741"/>
    </source>
</evidence>
<feature type="binding site" evidence="10">
    <location>
        <position position="270"/>
    </location>
    <ligand>
        <name>ATP</name>
        <dbReference type="ChEBI" id="CHEBI:30616"/>
        <note>ligand shared between two neighboring subunits</note>
    </ligand>
</feature>
<reference evidence="17" key="1">
    <citation type="submission" date="2020-06" db="EMBL/GenBank/DDBJ databases">
        <title>Draft genomic sequence of Geomonas sp. Red330.</title>
        <authorList>
            <person name="Itoh H."/>
            <person name="Zhenxing X."/>
            <person name="Ushijima N."/>
            <person name="Masuda Y."/>
            <person name="Shiratori Y."/>
            <person name="Senoo K."/>
        </authorList>
    </citation>
    <scope>NUCLEOTIDE SEQUENCE [LARGE SCALE GENOMIC DNA]</scope>
    <source>
        <strain evidence="17">Red330</strain>
    </source>
</reference>
<feature type="binding site" description="in other chain" evidence="10">
    <location>
        <position position="101"/>
    </location>
    <ligand>
        <name>L-methionine</name>
        <dbReference type="ChEBI" id="CHEBI:57844"/>
        <note>ligand shared between two neighboring subunits</note>
    </ligand>
</feature>
<comment type="similarity">
    <text evidence="2 10 12">Belongs to the AdoMet synthase family.</text>
</comment>
<evidence type="ECO:0000256" key="8">
    <source>
        <dbReference type="ARBA" id="ARBA00022842"/>
    </source>
</evidence>
<evidence type="ECO:0000256" key="1">
    <source>
        <dbReference type="ARBA" id="ARBA00005224"/>
    </source>
</evidence>
<evidence type="ECO:0000256" key="3">
    <source>
        <dbReference type="ARBA" id="ARBA00022563"/>
    </source>
</evidence>
<dbReference type="GO" id="GO:0005524">
    <property type="term" value="F:ATP binding"/>
    <property type="evidence" value="ECO:0007669"/>
    <property type="project" value="UniProtKB-UniRule"/>
</dbReference>
<feature type="binding site" description="in other chain" evidence="10">
    <location>
        <begin position="234"/>
        <end position="235"/>
    </location>
    <ligand>
        <name>ATP</name>
        <dbReference type="ChEBI" id="CHEBI:30616"/>
        <note>ligand shared between two neighboring subunits</note>
    </ligand>
</feature>
<dbReference type="FunFam" id="3.30.300.10:FF:000004">
    <property type="entry name" value="S-adenosylmethionine synthase"/>
    <property type="match status" value="1"/>
</dbReference>
<comment type="caution">
    <text evidence="16">The sequence shown here is derived from an EMBL/GenBank/DDBJ whole genome shotgun (WGS) entry which is preliminary data.</text>
</comment>
<evidence type="ECO:0000256" key="4">
    <source>
        <dbReference type="ARBA" id="ARBA00022679"/>
    </source>
</evidence>
<keyword evidence="17" id="KW-1185">Reference proteome</keyword>
<dbReference type="GO" id="GO:0000287">
    <property type="term" value="F:magnesium ion binding"/>
    <property type="evidence" value="ECO:0007669"/>
    <property type="project" value="UniProtKB-UniRule"/>
</dbReference>
<dbReference type="Gene3D" id="3.30.300.10">
    <property type="match status" value="3"/>
</dbReference>
<feature type="binding site" evidence="10">
    <location>
        <position position="45"/>
    </location>
    <ligand>
        <name>K(+)</name>
        <dbReference type="ChEBI" id="CHEBI:29103"/>
    </ligand>
</feature>
<dbReference type="CDD" id="cd18079">
    <property type="entry name" value="S-AdoMet_synt"/>
    <property type="match status" value="1"/>
</dbReference>
<evidence type="ECO:0000256" key="5">
    <source>
        <dbReference type="ARBA" id="ARBA00022723"/>
    </source>
</evidence>
<feature type="binding site" description="in other chain" evidence="10">
    <location>
        <position position="17"/>
    </location>
    <ligand>
        <name>ATP</name>
        <dbReference type="ChEBI" id="CHEBI:30616"/>
        <note>ligand shared between two neighboring subunits</note>
    </ligand>
</feature>
<organism evidence="16 17">
    <name type="scientific">Geomonas silvestris</name>
    <dbReference type="NCBI Taxonomy" id="2740184"/>
    <lineage>
        <taxon>Bacteria</taxon>
        <taxon>Pseudomonadati</taxon>
        <taxon>Thermodesulfobacteriota</taxon>
        <taxon>Desulfuromonadia</taxon>
        <taxon>Geobacterales</taxon>
        <taxon>Geobacteraceae</taxon>
        <taxon>Geomonas</taxon>
    </lineage>
</organism>
<feature type="binding site" description="in other chain" evidence="10">
    <location>
        <position position="274"/>
    </location>
    <ligand>
        <name>L-methionine</name>
        <dbReference type="ChEBI" id="CHEBI:57844"/>
        <note>ligand shared between two neighboring subunits</note>
    </ligand>
</feature>
<dbReference type="AlphaFoldDB" id="A0A6V8MHB6"/>
<dbReference type="GO" id="GO:0005737">
    <property type="term" value="C:cytoplasm"/>
    <property type="evidence" value="ECO:0007669"/>
    <property type="project" value="UniProtKB-SubCell"/>
</dbReference>
<dbReference type="PIRSF" id="PIRSF000497">
    <property type="entry name" value="MAT"/>
    <property type="match status" value="1"/>
</dbReference>
<comment type="function">
    <text evidence="10">Catalyzes the formation of S-adenosylmethionine (AdoMet) from methionine and ATP. The overall synthetic reaction is composed of two sequential steps, AdoMet formation and the subsequent tripolyphosphate hydrolysis which occurs prior to release of AdoMet from the enzyme.</text>
</comment>
<feature type="binding site" evidence="10">
    <location>
        <position position="19"/>
    </location>
    <ligand>
        <name>Mg(2+)</name>
        <dbReference type="ChEBI" id="CHEBI:18420"/>
    </ligand>
</feature>
<comment type="catalytic activity">
    <reaction evidence="10">
        <text>L-methionine + ATP + H2O = S-adenosyl-L-methionine + phosphate + diphosphate</text>
        <dbReference type="Rhea" id="RHEA:21080"/>
        <dbReference type="ChEBI" id="CHEBI:15377"/>
        <dbReference type="ChEBI" id="CHEBI:30616"/>
        <dbReference type="ChEBI" id="CHEBI:33019"/>
        <dbReference type="ChEBI" id="CHEBI:43474"/>
        <dbReference type="ChEBI" id="CHEBI:57844"/>
        <dbReference type="ChEBI" id="CHEBI:59789"/>
        <dbReference type="EC" id="2.5.1.6"/>
    </reaction>
</comment>
<dbReference type="InterPro" id="IPR022630">
    <property type="entry name" value="S-AdoMet_synt_C"/>
</dbReference>
<evidence type="ECO:0000313" key="17">
    <source>
        <dbReference type="Proteomes" id="UP000556026"/>
    </source>
</evidence>
<keyword evidence="7 10" id="KW-0067">ATP-binding</keyword>
<dbReference type="Pfam" id="PF02773">
    <property type="entry name" value="S-AdoMet_synt_C"/>
    <property type="match status" value="1"/>
</dbReference>
<dbReference type="GO" id="GO:0004478">
    <property type="term" value="F:methionine adenosyltransferase activity"/>
    <property type="evidence" value="ECO:0007669"/>
    <property type="project" value="UniProtKB-UniRule"/>
</dbReference>
<dbReference type="InterPro" id="IPR022636">
    <property type="entry name" value="S-AdoMet_synthetase_sfam"/>
</dbReference>
<evidence type="ECO:0000259" key="15">
    <source>
        <dbReference type="Pfam" id="PF02773"/>
    </source>
</evidence>
<dbReference type="PROSITE" id="PS00376">
    <property type="entry name" value="ADOMET_SYNTHASE_1"/>
    <property type="match status" value="1"/>
</dbReference>
<keyword evidence="4 10" id="KW-0808">Transferase</keyword>
<evidence type="ECO:0000256" key="2">
    <source>
        <dbReference type="ARBA" id="ARBA00009685"/>
    </source>
</evidence>
<keyword evidence="10" id="KW-0963">Cytoplasm</keyword>
<keyword evidence="8 10" id="KW-0460">Magnesium</keyword>
<feature type="binding site" description="in other chain" evidence="10">
    <location>
        <begin position="168"/>
        <end position="170"/>
    </location>
    <ligand>
        <name>ATP</name>
        <dbReference type="ChEBI" id="CHEBI:30616"/>
        <note>ligand shared between two neighboring subunits</note>
    </ligand>
</feature>
<dbReference type="FunFam" id="3.30.300.10:FF:000003">
    <property type="entry name" value="S-adenosylmethionine synthase"/>
    <property type="match status" value="1"/>
</dbReference>
<feature type="domain" description="S-adenosylmethionine synthetase N-terminal" evidence="13">
    <location>
        <begin position="6"/>
        <end position="103"/>
    </location>
</feature>
<dbReference type="EMBL" id="BLXX01000004">
    <property type="protein sequence ID" value="GFO59378.1"/>
    <property type="molecule type" value="Genomic_DNA"/>
</dbReference>
<evidence type="ECO:0000256" key="12">
    <source>
        <dbReference type="RuleBase" id="RU004462"/>
    </source>
</evidence>
<feature type="binding site" evidence="10">
    <location>
        <position position="243"/>
    </location>
    <ligand>
        <name>ATP</name>
        <dbReference type="ChEBI" id="CHEBI:30616"/>
        <note>ligand shared between two neighboring subunits</note>
    </ligand>
</feature>
<accession>A0A6V8MHB6</accession>
<comment type="subunit">
    <text evidence="10">Homotetramer; dimer of dimers.</text>
</comment>
<comment type="cofactor">
    <cofactor evidence="10">
        <name>K(+)</name>
        <dbReference type="ChEBI" id="CHEBI:29103"/>
    </cofactor>
    <text evidence="10">Binds 1 potassium ion per subunit.</text>
</comment>
<feature type="binding site" evidence="10">
    <location>
        <position position="266"/>
    </location>
    <ligand>
        <name>ATP</name>
        <dbReference type="ChEBI" id="CHEBI:30616"/>
        <note>ligand shared between two neighboring subunits</note>
    </ligand>
</feature>
<dbReference type="InterPro" id="IPR022631">
    <property type="entry name" value="ADOMET_SYNTHASE_CS"/>
</dbReference>
<dbReference type="NCBIfam" id="TIGR01034">
    <property type="entry name" value="metK"/>
    <property type="match status" value="1"/>
</dbReference>
<feature type="region of interest" description="Flexible loop" evidence="10">
    <location>
        <begin position="101"/>
        <end position="111"/>
    </location>
</feature>
<dbReference type="InterPro" id="IPR002133">
    <property type="entry name" value="S-AdoMet_synthetase"/>
</dbReference>
<gene>
    <name evidence="10 16" type="primary">metK</name>
    <name evidence="16" type="ORF">GMST_17030</name>
</gene>
<evidence type="ECO:0000256" key="11">
    <source>
        <dbReference type="RuleBase" id="RU000542"/>
    </source>
</evidence>
<dbReference type="GO" id="GO:0006556">
    <property type="term" value="P:S-adenosylmethionine biosynthetic process"/>
    <property type="evidence" value="ECO:0007669"/>
    <property type="project" value="UniProtKB-UniRule"/>
</dbReference>
<dbReference type="GO" id="GO:0006730">
    <property type="term" value="P:one-carbon metabolic process"/>
    <property type="evidence" value="ECO:0007669"/>
    <property type="project" value="UniProtKB-KW"/>
</dbReference>
<name>A0A6V8MHB6_9BACT</name>
<dbReference type="Pfam" id="PF00438">
    <property type="entry name" value="S-AdoMet_synt_N"/>
    <property type="match status" value="1"/>
</dbReference>
<dbReference type="RefSeq" id="WP_183354217.1">
    <property type="nucleotide sequence ID" value="NZ_BLXX01000004.1"/>
</dbReference>
<evidence type="ECO:0000256" key="10">
    <source>
        <dbReference type="HAMAP-Rule" id="MF_00086"/>
    </source>
</evidence>
<dbReference type="UniPathway" id="UPA00315">
    <property type="reaction ID" value="UER00080"/>
</dbReference>
<dbReference type="HAMAP" id="MF_00086">
    <property type="entry name" value="S_AdoMet_synth1"/>
    <property type="match status" value="1"/>
</dbReference>
<sequence>MEMKDFIFTSESVSEGHPDKVADQVSDAILDAILTQDPKARVACETLVTTGMAVIAGEITTNAVIDYPKIARETIREIGYNDSAMGFDWETCAILTSIDKQSPDIAQGVNEGDGLYKEQGAGDQGLMFGFACNETPELMPMSILLAHKLVSRLADVRKAGVLDFLRPDSKSQVSIQYIDDKPVHVDTVVISSQHTPEVSYEMIKEGIIEEVVKKIIPANLMDAKTKFLINPTGRFVIGGPMGDCGLTGRKIIVDSYGGHGAHGGGAFSGKDPSKVDRSAAYMGRYVAKNLVAAGLCDKCEVQVAYAIGVAEPVSVMVDTNGTGKIPSKRIAEIVREVFDLRPRAIIEQLDLLRPIYRKTAAYGHFGRELPEFTWERTDKAALIKEKAGL</sequence>
<evidence type="ECO:0000256" key="7">
    <source>
        <dbReference type="ARBA" id="ARBA00022840"/>
    </source>
</evidence>